<organism evidence="2 3">
    <name type="scientific">Lederbergia galactosidilytica</name>
    <dbReference type="NCBI Taxonomy" id="217031"/>
    <lineage>
        <taxon>Bacteria</taxon>
        <taxon>Bacillati</taxon>
        <taxon>Bacillota</taxon>
        <taxon>Bacilli</taxon>
        <taxon>Bacillales</taxon>
        <taxon>Bacillaceae</taxon>
        <taxon>Lederbergia</taxon>
    </lineage>
</organism>
<dbReference type="EMBL" id="LDJR01000049">
    <property type="protein sequence ID" value="OAK70654.1"/>
    <property type="molecule type" value="Genomic_DNA"/>
</dbReference>
<keyword evidence="3" id="KW-1185">Reference proteome</keyword>
<dbReference type="OrthoDB" id="2966528at2"/>
<accession>A0A177ZS96</accession>
<dbReference type="Proteomes" id="UP000077881">
    <property type="component" value="Unassembled WGS sequence"/>
</dbReference>
<evidence type="ECO:0000313" key="3">
    <source>
        <dbReference type="Proteomes" id="UP000077881"/>
    </source>
</evidence>
<keyword evidence="1" id="KW-0812">Transmembrane</keyword>
<gene>
    <name evidence="2" type="ORF">ABB05_11750</name>
</gene>
<comment type="caution">
    <text evidence="2">The sequence shown here is derived from an EMBL/GenBank/DDBJ whole genome shotgun (WGS) entry which is preliminary data.</text>
</comment>
<proteinExistence type="predicted"/>
<sequence length="95" mass="11355">MLFVMVTILIFSIPFIWVVWTLMDVKSGKRKKIVWKSPVILLIILVFGSIFIHIYLFKMYGFPIFLTKLVYLASKKCMKWHLKMHATCRLQLLLY</sequence>
<feature type="transmembrane region" description="Helical" evidence="1">
    <location>
        <begin position="37"/>
        <end position="57"/>
    </location>
</feature>
<keyword evidence="1" id="KW-0472">Membrane</keyword>
<name>A0A177ZS96_9BACI</name>
<feature type="transmembrane region" description="Helical" evidence="1">
    <location>
        <begin position="6"/>
        <end position="25"/>
    </location>
</feature>
<keyword evidence="1" id="KW-1133">Transmembrane helix</keyword>
<dbReference type="RefSeq" id="WP_064468183.1">
    <property type="nucleotide sequence ID" value="NZ_LDJR01000049.1"/>
</dbReference>
<evidence type="ECO:0000313" key="2">
    <source>
        <dbReference type="EMBL" id="OAK70654.1"/>
    </source>
</evidence>
<dbReference type="PATRIC" id="fig|217031.6.peg.2512"/>
<protein>
    <submittedName>
        <fullName evidence="2">Uncharacterized protein</fullName>
    </submittedName>
</protein>
<evidence type="ECO:0000256" key="1">
    <source>
        <dbReference type="SAM" id="Phobius"/>
    </source>
</evidence>
<dbReference type="AlphaFoldDB" id="A0A177ZS96"/>
<reference evidence="2 3" key="1">
    <citation type="submission" date="2015-05" db="EMBL/GenBank/DDBJ databases">
        <title>Comparison of genome.</title>
        <authorList>
            <person name="Zheng Z."/>
            <person name="Sun M."/>
        </authorList>
    </citation>
    <scope>NUCLEOTIDE SEQUENCE [LARGE SCALE GENOMIC DNA]</scope>
    <source>
        <strain evidence="2 3">G25-74</strain>
    </source>
</reference>